<name>A0ABX7PDS0_9BACT</name>
<reference evidence="2 3" key="1">
    <citation type="submission" date="2021-02" db="EMBL/GenBank/DDBJ databases">
        <title>De Novo genome assembly of isolated myxobacteria.</title>
        <authorList>
            <person name="Stevens D.C."/>
        </authorList>
    </citation>
    <scope>NUCLEOTIDE SEQUENCE [LARGE SCALE GENOMIC DNA]</scope>
    <source>
        <strain evidence="3">SCPEA02</strain>
    </source>
</reference>
<gene>
    <name evidence="2" type="ORF">JY651_05875</name>
</gene>
<sequence length="617" mass="64809">MLGGCEPASLEASPPEAPSLGEVKRELDGTNIVEYAASCRAALGTPKKPYFRCRDGSLLKTTNTPDGAKCDKPVWLTLDGDGQCVTNARLLKLETSKADTEMRVICRRYKKGADTEDGFQDVAIVMSNKTSGATCYFQALSGAGPDLDGSKVPNPLADPASTDTDEKTAAAAAKTFYIAPERLKLADTLACSQCHDHDPWMHTPYIDQVDGTDANHVPTDFTDAKYYLVEEAYFTGAPRSWPKPRSVTTADVKDANGNLKEQVCTSCHRIGTSKTCDKWVDWAVDATVIPATNAAAQTYSAKMWMPTSGKPAAEEDYHKKFDNHVKAIKCCCKKPWALGCTDYADLTKPDTGKDGDGKKPGSTTVTDKCVFDTGRVALGVSIAPYVVAARSGGDESCTTPLTTPVCASFSIERLLEDGTTTTINSGPNGNPLKACGTHPQSPYPGPHESNIDVEAGDLVTISAPQTYAFGASHELYVFTGWNVSPNCPCTSPGPTCQFRTKGASNWFNPASGPHPYAGDPSYFQCQALYAPAGLCKSPDAGVDAGTDAGVDAGTDAGLDAGTDAGMDAGSDAGTCDGGFCPVSADAGVLICDGGIVTMPLGNGQLVQTCQSTDPPPL</sequence>
<evidence type="ECO:0000256" key="1">
    <source>
        <dbReference type="SAM" id="MobiDB-lite"/>
    </source>
</evidence>
<feature type="region of interest" description="Disordered" evidence="1">
    <location>
        <begin position="1"/>
        <end position="21"/>
    </location>
</feature>
<organism evidence="2 3">
    <name type="scientific">Pyxidicoccus parkwayensis</name>
    <dbReference type="NCBI Taxonomy" id="2813578"/>
    <lineage>
        <taxon>Bacteria</taxon>
        <taxon>Pseudomonadati</taxon>
        <taxon>Myxococcota</taxon>
        <taxon>Myxococcia</taxon>
        <taxon>Myxococcales</taxon>
        <taxon>Cystobacterineae</taxon>
        <taxon>Myxococcaceae</taxon>
        <taxon>Pyxidicoccus</taxon>
    </lineage>
</organism>
<dbReference type="Proteomes" id="UP000662747">
    <property type="component" value="Chromosome"/>
</dbReference>
<dbReference type="EMBL" id="CP071090">
    <property type="protein sequence ID" value="QSQ28634.1"/>
    <property type="molecule type" value="Genomic_DNA"/>
</dbReference>
<accession>A0ABX7PDS0</accession>
<proteinExistence type="predicted"/>
<evidence type="ECO:0008006" key="4">
    <source>
        <dbReference type="Google" id="ProtNLM"/>
    </source>
</evidence>
<protein>
    <recommendedName>
        <fullName evidence="4">Lipoprotein</fullName>
    </recommendedName>
</protein>
<feature type="compositionally biased region" description="Low complexity" evidence="1">
    <location>
        <begin position="1"/>
        <end position="20"/>
    </location>
</feature>
<dbReference type="RefSeq" id="WP_206730144.1">
    <property type="nucleotide sequence ID" value="NZ_CP071090.1"/>
</dbReference>
<evidence type="ECO:0000313" key="2">
    <source>
        <dbReference type="EMBL" id="QSQ28634.1"/>
    </source>
</evidence>
<evidence type="ECO:0000313" key="3">
    <source>
        <dbReference type="Proteomes" id="UP000662747"/>
    </source>
</evidence>
<keyword evidence="3" id="KW-1185">Reference proteome</keyword>